<dbReference type="RefSeq" id="WP_196284415.1">
    <property type="nucleotide sequence ID" value="NZ_JADQDP010000001.1"/>
</dbReference>
<reference evidence="1 2" key="1">
    <citation type="submission" date="2020-11" db="EMBL/GenBank/DDBJ databases">
        <authorList>
            <person name="Kim M.K."/>
        </authorList>
    </citation>
    <scope>NUCLEOTIDE SEQUENCE [LARGE SCALE GENOMIC DNA]</scope>
    <source>
        <strain evidence="1 2">BT439</strain>
    </source>
</reference>
<organism evidence="1 2">
    <name type="scientific">Hymenobacter properus</name>
    <dbReference type="NCBI Taxonomy" id="2791026"/>
    <lineage>
        <taxon>Bacteria</taxon>
        <taxon>Pseudomonadati</taxon>
        <taxon>Bacteroidota</taxon>
        <taxon>Cytophagia</taxon>
        <taxon>Cytophagales</taxon>
        <taxon>Hymenobacteraceae</taxon>
        <taxon>Hymenobacter</taxon>
    </lineage>
</organism>
<dbReference type="SUPFAM" id="SSF117074">
    <property type="entry name" value="Hypothetical protein PA1324"/>
    <property type="match status" value="2"/>
</dbReference>
<keyword evidence="2" id="KW-1185">Reference proteome</keyword>
<accession>A0A931FKT3</accession>
<keyword evidence="1" id="KW-0378">Hydrolase</keyword>
<dbReference type="AlphaFoldDB" id="A0A931FKT3"/>
<dbReference type="PROSITE" id="PS51257">
    <property type="entry name" value="PROKAR_LIPOPROTEIN"/>
    <property type="match status" value="1"/>
</dbReference>
<dbReference type="GO" id="GO:0004180">
    <property type="term" value="F:carboxypeptidase activity"/>
    <property type="evidence" value="ECO:0007669"/>
    <property type="project" value="UniProtKB-KW"/>
</dbReference>
<keyword evidence="1" id="KW-0121">Carboxypeptidase</keyword>
<dbReference type="EMBL" id="JADQDP010000001">
    <property type="protein sequence ID" value="MBF9140039.1"/>
    <property type="molecule type" value="Genomic_DNA"/>
</dbReference>
<keyword evidence="1" id="KW-0645">Protease</keyword>
<dbReference type="Gene3D" id="2.60.40.1120">
    <property type="entry name" value="Carboxypeptidase-like, regulatory domain"/>
    <property type="match status" value="2"/>
</dbReference>
<proteinExistence type="predicted"/>
<sequence>MPRPLRFSQRYLLLLGLALFPLLTGLVACSKKNSPDPASVVGAVEGTVAPAGSINLVLLAAPGASSSQAAQPDGNGHFKFDNVNAGNYEVSFRENSGYLPPSPRAVTVTAGTTASVGTIAVSGSTGAVEGTVTPVNSIYLVVLTTPGSTNGPATTPDVNGYFKFNNVAAGTYNVSFRENSGYVQPSPRTVTVTTGATASVGTITVSPTGPTSASLRGTVSWSRSGTNYNSSTVGGSVSLTNGAPSSFSLLATSQNGNIAEIMGLNLPYFSATPTLSASKM</sequence>
<name>A0A931FKT3_9BACT</name>
<protein>
    <submittedName>
        <fullName evidence="1">Carboxypeptidase regulatory-like domain-containing protein</fullName>
    </submittedName>
</protein>
<dbReference type="Proteomes" id="UP000645610">
    <property type="component" value="Unassembled WGS sequence"/>
</dbReference>
<evidence type="ECO:0000313" key="2">
    <source>
        <dbReference type="Proteomes" id="UP000645610"/>
    </source>
</evidence>
<evidence type="ECO:0000313" key="1">
    <source>
        <dbReference type="EMBL" id="MBF9140039.1"/>
    </source>
</evidence>
<gene>
    <name evidence="1" type="ORF">I2I01_00235</name>
</gene>
<comment type="caution">
    <text evidence="1">The sequence shown here is derived from an EMBL/GenBank/DDBJ whole genome shotgun (WGS) entry which is preliminary data.</text>
</comment>